<dbReference type="Proteomes" id="UP000197058">
    <property type="component" value="Chromosome"/>
</dbReference>
<evidence type="ECO:0000313" key="4">
    <source>
        <dbReference type="Proteomes" id="UP000197058"/>
    </source>
</evidence>
<proteinExistence type="predicted"/>
<keyword evidence="1" id="KW-0732">Signal</keyword>
<protein>
    <recommendedName>
        <fullName evidence="2">Excalibur calcium-binding domain-containing protein</fullName>
    </recommendedName>
</protein>
<dbReference type="KEGG" id="sscu:CEP64_00410"/>
<organism evidence="3 4">
    <name type="scientific">Mammaliicoccus sciuri</name>
    <name type="common">Staphylococcus sciuri</name>
    <dbReference type="NCBI Taxonomy" id="1296"/>
    <lineage>
        <taxon>Bacteria</taxon>
        <taxon>Bacillati</taxon>
        <taxon>Bacillota</taxon>
        <taxon>Bacilli</taxon>
        <taxon>Bacillales</taxon>
        <taxon>Staphylococcaceae</taxon>
        <taxon>Mammaliicoccus</taxon>
    </lineage>
</organism>
<evidence type="ECO:0000256" key="1">
    <source>
        <dbReference type="SAM" id="SignalP"/>
    </source>
</evidence>
<feature type="chain" id="PRO_5042589062" description="Excalibur calcium-binding domain-containing protein" evidence="1">
    <location>
        <begin position="28"/>
        <end position="109"/>
    </location>
</feature>
<reference evidence="4" key="1">
    <citation type="submission" date="2017-06" db="EMBL/GenBank/DDBJ databases">
        <title>FDA dAtabase for Regulatory Grade micrObial Sequences (FDA-ARGOS): Supporting development and validation of Infectious Disease Dx tests.</title>
        <authorList>
            <person name="Goldberg B."/>
            <person name="Campos J."/>
            <person name="Tallon L."/>
            <person name="Sadzewicz L."/>
            <person name="Sengamalay N."/>
            <person name="Ott S."/>
            <person name="Godinez A."/>
            <person name="Nagaraj S."/>
            <person name="Vavikolanu K."/>
            <person name="Nadendla S."/>
            <person name="George J."/>
            <person name="Geyer C."/>
            <person name="Sichtig H."/>
        </authorList>
    </citation>
    <scope>NUCLEOTIDE SEQUENCE [LARGE SCALE GENOMIC DNA]</scope>
    <source>
        <strain evidence="4">FDAARGOS_285</strain>
    </source>
</reference>
<dbReference type="SMART" id="SM00894">
    <property type="entry name" value="Excalibur"/>
    <property type="match status" value="1"/>
</dbReference>
<dbReference type="RefSeq" id="WP_058592151.1">
    <property type="nucleotide sequence ID" value="NZ_CP022046.2"/>
</dbReference>
<dbReference type="EMBL" id="CP022046">
    <property type="protein sequence ID" value="ASE33112.1"/>
    <property type="molecule type" value="Genomic_DNA"/>
</dbReference>
<dbReference type="InterPro" id="IPR008613">
    <property type="entry name" value="Excalibur_Ca-bd_domain"/>
</dbReference>
<name>A0AAI8GSL7_MAMSC</name>
<gene>
    <name evidence="3" type="ORF">CEP64_00410</name>
</gene>
<dbReference type="Pfam" id="PF05901">
    <property type="entry name" value="Excalibur"/>
    <property type="match status" value="1"/>
</dbReference>
<dbReference type="AlphaFoldDB" id="A0AAI8GSL7"/>
<accession>A0AAI8GSL7</accession>
<sequence length="109" mass="12715">MRTRNNILKLLLAIICVLSFTMPSIHSQVDAATKKVVKKKTIKKVVKKKTTQLPPSQRYNYKKPGAKEKRNYQNCTDLRKVFPNGVTYGHRAYLPKFDRDKDKIACERY</sequence>
<evidence type="ECO:0000313" key="3">
    <source>
        <dbReference type="EMBL" id="ASE33112.1"/>
    </source>
</evidence>
<feature type="signal peptide" evidence="1">
    <location>
        <begin position="1"/>
        <end position="27"/>
    </location>
</feature>
<evidence type="ECO:0000259" key="2">
    <source>
        <dbReference type="SMART" id="SM00894"/>
    </source>
</evidence>
<feature type="domain" description="Excalibur calcium-binding" evidence="2">
    <location>
        <begin position="71"/>
        <end position="107"/>
    </location>
</feature>